<name>A0A844FNY6_9LACO</name>
<evidence type="ECO:0000313" key="3">
    <source>
        <dbReference type="Proteomes" id="UP000452141"/>
    </source>
</evidence>
<feature type="domain" description="Beta-lactamase class A catalytic" evidence="1">
    <location>
        <begin position="117"/>
        <end position="283"/>
    </location>
</feature>
<dbReference type="Gene3D" id="3.40.710.10">
    <property type="entry name" value="DD-peptidase/beta-lactamase superfamily"/>
    <property type="match status" value="1"/>
</dbReference>
<dbReference type="EMBL" id="VUMW01000025">
    <property type="protein sequence ID" value="MST80344.1"/>
    <property type="molecule type" value="Genomic_DNA"/>
</dbReference>
<dbReference type="AlphaFoldDB" id="A0A844FNY6"/>
<accession>A0A844FNY6</accession>
<dbReference type="InterPro" id="IPR045155">
    <property type="entry name" value="Beta-lactam_cat"/>
</dbReference>
<organism evidence="2 3">
    <name type="scientific">Lactobacillus equicursoris</name>
    <dbReference type="NCBI Taxonomy" id="420645"/>
    <lineage>
        <taxon>Bacteria</taxon>
        <taxon>Bacillati</taxon>
        <taxon>Bacillota</taxon>
        <taxon>Bacilli</taxon>
        <taxon>Lactobacillales</taxon>
        <taxon>Lactobacillaceae</taxon>
        <taxon>Lactobacillus</taxon>
    </lineage>
</organism>
<protein>
    <submittedName>
        <fullName evidence="2">Serine hydrolase</fullName>
    </submittedName>
</protein>
<dbReference type="GO" id="GO:0030655">
    <property type="term" value="P:beta-lactam antibiotic catabolic process"/>
    <property type="evidence" value="ECO:0007669"/>
    <property type="project" value="InterPro"/>
</dbReference>
<dbReference type="InterPro" id="IPR012338">
    <property type="entry name" value="Beta-lactam/transpept-like"/>
</dbReference>
<evidence type="ECO:0000313" key="2">
    <source>
        <dbReference type="EMBL" id="MST80344.1"/>
    </source>
</evidence>
<evidence type="ECO:0000259" key="1">
    <source>
        <dbReference type="Pfam" id="PF13354"/>
    </source>
</evidence>
<dbReference type="SUPFAM" id="SSF56601">
    <property type="entry name" value="beta-lactamase/transpeptidase-like"/>
    <property type="match status" value="1"/>
</dbReference>
<dbReference type="Pfam" id="PF13354">
    <property type="entry name" value="Beta-lactamase2"/>
    <property type="match status" value="1"/>
</dbReference>
<reference evidence="2 3" key="1">
    <citation type="submission" date="2019-08" db="EMBL/GenBank/DDBJ databases">
        <title>In-depth cultivation of the pig gut microbiome towards novel bacterial diversity and tailored functional studies.</title>
        <authorList>
            <person name="Wylensek D."/>
            <person name="Hitch T.C.A."/>
            <person name="Clavel T."/>
        </authorList>
    </citation>
    <scope>NUCLEOTIDE SEQUENCE [LARGE SCALE GENOMIC DNA]</scope>
    <source>
        <strain evidence="2 3">WCA-470BD-2E</strain>
    </source>
</reference>
<dbReference type="GO" id="GO:0008800">
    <property type="term" value="F:beta-lactamase activity"/>
    <property type="evidence" value="ECO:0007669"/>
    <property type="project" value="InterPro"/>
</dbReference>
<dbReference type="Proteomes" id="UP000452141">
    <property type="component" value="Unassembled WGS sequence"/>
</dbReference>
<gene>
    <name evidence="2" type="ORF">FYJ61_07765</name>
</gene>
<comment type="caution">
    <text evidence="2">The sequence shown here is derived from an EMBL/GenBank/DDBJ whole genome shotgun (WGS) entry which is preliminary data.</text>
</comment>
<keyword evidence="2" id="KW-0378">Hydrolase</keyword>
<sequence>MKNNILVGALIASLLSFIVYTSTYKDAENRELNVVQVKKKGTVKNKLSSASQDKEPNVNSIEYSNHVTSKKGSNKTLVKAIKKAMGEDASYQVAAYSLTKSSFAEVKNTSSAQKGGKIFELYLLMALYYQEKNGKMGSSTAIKVTKADHATDQGVSVGISYGPSYLRQQMLKGSTTAANALLRTIGTKTVLKVIKKAGATNTKITGNFKGTVGTTTASDLAAVMTSIYKGKVIGARYGQQLMVLLTGKNALTSKLSGTIYQIASDNLAVAIVQNSGHNYVIAAWADKTDNYAKLGSAIGNFMNKQ</sequence>
<dbReference type="RefSeq" id="WP_154487185.1">
    <property type="nucleotide sequence ID" value="NZ_VUMW01000025.1"/>
</dbReference>
<proteinExistence type="predicted"/>